<dbReference type="Pfam" id="PF04681">
    <property type="entry name" value="Bys1"/>
    <property type="match status" value="1"/>
</dbReference>
<protein>
    <recommendedName>
        <fullName evidence="4">Osmotin, thaumatin-like protein</fullName>
    </recommendedName>
</protein>
<gene>
    <name evidence="2" type="ORF">CC86DRAFT_370284</name>
</gene>
<dbReference type="OrthoDB" id="5144514at2759"/>
<feature type="chain" id="PRO_5025545404" description="Osmotin, thaumatin-like protein" evidence="1">
    <location>
        <begin position="20"/>
        <end position="196"/>
    </location>
</feature>
<dbReference type="Proteomes" id="UP000799424">
    <property type="component" value="Unassembled WGS sequence"/>
</dbReference>
<keyword evidence="3" id="KW-1185">Reference proteome</keyword>
<keyword evidence="1" id="KW-0732">Signal</keyword>
<reference evidence="2" key="1">
    <citation type="journal article" date="2020" name="Stud. Mycol.">
        <title>101 Dothideomycetes genomes: a test case for predicting lifestyles and emergence of pathogens.</title>
        <authorList>
            <person name="Haridas S."/>
            <person name="Albert R."/>
            <person name="Binder M."/>
            <person name="Bloem J."/>
            <person name="Labutti K."/>
            <person name="Salamov A."/>
            <person name="Andreopoulos B."/>
            <person name="Baker S."/>
            <person name="Barry K."/>
            <person name="Bills G."/>
            <person name="Bluhm B."/>
            <person name="Cannon C."/>
            <person name="Castanera R."/>
            <person name="Culley D."/>
            <person name="Daum C."/>
            <person name="Ezra D."/>
            <person name="Gonzalez J."/>
            <person name="Henrissat B."/>
            <person name="Kuo A."/>
            <person name="Liang C."/>
            <person name="Lipzen A."/>
            <person name="Lutzoni F."/>
            <person name="Magnuson J."/>
            <person name="Mondo S."/>
            <person name="Nolan M."/>
            <person name="Ohm R."/>
            <person name="Pangilinan J."/>
            <person name="Park H.-J."/>
            <person name="Ramirez L."/>
            <person name="Alfaro M."/>
            <person name="Sun H."/>
            <person name="Tritt A."/>
            <person name="Yoshinaga Y."/>
            <person name="Zwiers L.-H."/>
            <person name="Turgeon B."/>
            <person name="Goodwin S."/>
            <person name="Spatafora J."/>
            <person name="Crous P."/>
            <person name="Grigoriev I."/>
        </authorList>
    </citation>
    <scope>NUCLEOTIDE SEQUENCE</scope>
    <source>
        <strain evidence="2">CBS 113818</strain>
    </source>
</reference>
<evidence type="ECO:0000256" key="1">
    <source>
        <dbReference type="SAM" id="SignalP"/>
    </source>
</evidence>
<sequence>MQFKNIIFAAALQAGLAAAVGNAIISNRCPYDVYVFSVSQLINSAPIKVPARSQYKEQIKNCNGCNTSFKVSKTDKVVGGAHTQFEYTVAGNQLWYDISLVDCAKGEDGANCPGWDKGLAVDSTGSTCGKSACKGGSFCPAQVYFVDQPLIKQGVQEPVFTCPGAGLDVDVTYKLCNDEAPLKRSIAGRLLADIDA</sequence>
<dbReference type="EMBL" id="MU006226">
    <property type="protein sequence ID" value="KAF2826213.1"/>
    <property type="molecule type" value="Genomic_DNA"/>
</dbReference>
<evidence type="ECO:0008006" key="4">
    <source>
        <dbReference type="Google" id="ProtNLM"/>
    </source>
</evidence>
<accession>A0A6A6ZZB5</accession>
<dbReference type="InterPro" id="IPR006771">
    <property type="entry name" value="CetA-like"/>
</dbReference>
<evidence type="ECO:0000313" key="2">
    <source>
        <dbReference type="EMBL" id="KAF2826213.1"/>
    </source>
</evidence>
<dbReference type="PANTHER" id="PTHR36195">
    <property type="entry name" value="DOMAIN PROTEIN, PUTATIVE (AFU_ORTHOLOGUE AFUA_5G01990)-RELATED-RELATED"/>
    <property type="match status" value="1"/>
</dbReference>
<organism evidence="2 3">
    <name type="scientific">Ophiobolus disseminans</name>
    <dbReference type="NCBI Taxonomy" id="1469910"/>
    <lineage>
        <taxon>Eukaryota</taxon>
        <taxon>Fungi</taxon>
        <taxon>Dikarya</taxon>
        <taxon>Ascomycota</taxon>
        <taxon>Pezizomycotina</taxon>
        <taxon>Dothideomycetes</taxon>
        <taxon>Pleosporomycetidae</taxon>
        <taxon>Pleosporales</taxon>
        <taxon>Pleosporineae</taxon>
        <taxon>Phaeosphaeriaceae</taxon>
        <taxon>Ophiobolus</taxon>
    </lineage>
</organism>
<evidence type="ECO:0000313" key="3">
    <source>
        <dbReference type="Proteomes" id="UP000799424"/>
    </source>
</evidence>
<name>A0A6A6ZZB5_9PLEO</name>
<feature type="signal peptide" evidence="1">
    <location>
        <begin position="1"/>
        <end position="19"/>
    </location>
</feature>
<dbReference type="AlphaFoldDB" id="A0A6A6ZZB5"/>
<dbReference type="PANTHER" id="PTHR36195:SF4">
    <property type="entry name" value="DOMAIN PROTEIN, PUTATIVE (AFU_ORTHOLOGUE AFUA_5G01990)-RELATED"/>
    <property type="match status" value="1"/>
</dbReference>
<proteinExistence type="predicted"/>